<feature type="compositionally biased region" description="Basic and acidic residues" evidence="3">
    <location>
        <begin position="377"/>
        <end position="386"/>
    </location>
</feature>
<comment type="similarity">
    <text evidence="1">Belongs to the remorin family.</text>
</comment>
<dbReference type="Proteomes" id="UP001179952">
    <property type="component" value="Unassembled WGS sequence"/>
</dbReference>
<accession>A0AAV9AFN7</accession>
<feature type="compositionally biased region" description="Basic residues" evidence="3">
    <location>
        <begin position="15"/>
        <end position="26"/>
    </location>
</feature>
<dbReference type="PANTHER" id="PTHR31471">
    <property type="entry name" value="OS02G0116800 PROTEIN"/>
    <property type="match status" value="1"/>
</dbReference>
<dbReference type="AlphaFoldDB" id="A0AAV9AFN7"/>
<dbReference type="Pfam" id="PF03763">
    <property type="entry name" value="Remorin_C"/>
    <property type="match status" value="1"/>
</dbReference>
<sequence length="593" mass="63347">MLGLGFQATVEKNHQTKKKTKKRRPSSSRSSTREDDLDVNSPDSVIFNLFSSASGSAVGRCSSASDAPDNLLFNLPDSLAGHSEQGMIQEEKAQLTERKDEVVGGDLALDPVKHSFSLALKECQTRRSRSNATGRKHRRRRPASLDLSEQGGSTAGDAAAAAPVVVVSSSPRLVSAGVLAMKRASVPSRRSSGTFPSPGTPAGLQKGWNSERVPLPNRRCGNGGGAVSGVLPFGNGRVLPSKWEDAEKWIFSPVSGDNVGRAAALLPSQQRRPKSKSGPLGGVGLSAPGGIGCYSVCSPLVQGFEGGKVRGTLMGIGGSPFSAGVLIPDRGGYRAGGGGVDRVEGRSSSAETEPCMVRSASVHGWSDLLVPSSLPSAKDEKTEGTKDASTMISPPILSKDMATQMSPEGSSQSSLTERPQISSPSHSTDHPIADSQSHLSKLEVRDVQVDDRVTVTRWSKKQISRVSVKGGSANIMEWKKKTAEVRSSAWEVAETAKCVSKLKREEAKITAWENLQKAKAEAAIRKLEMKLEKKRSSSMDKIMNKLKCAQRKAQEMRNIVSSIQSNQVARTSSFRRTRQMGSLSGCFTCHAFY</sequence>
<reference evidence="5" key="2">
    <citation type="submission" date="2023-06" db="EMBL/GenBank/DDBJ databases">
        <authorList>
            <person name="Ma L."/>
            <person name="Liu K.-W."/>
            <person name="Li Z."/>
            <person name="Hsiao Y.-Y."/>
            <person name="Qi Y."/>
            <person name="Fu T."/>
            <person name="Tang G."/>
            <person name="Zhang D."/>
            <person name="Sun W.-H."/>
            <person name="Liu D.-K."/>
            <person name="Li Y."/>
            <person name="Chen G.-Z."/>
            <person name="Liu X.-D."/>
            <person name="Liao X.-Y."/>
            <person name="Jiang Y.-T."/>
            <person name="Yu X."/>
            <person name="Hao Y."/>
            <person name="Huang J."/>
            <person name="Zhao X.-W."/>
            <person name="Ke S."/>
            <person name="Chen Y.-Y."/>
            <person name="Wu W.-L."/>
            <person name="Hsu J.-L."/>
            <person name="Lin Y.-F."/>
            <person name="Huang M.-D."/>
            <person name="Li C.-Y."/>
            <person name="Huang L."/>
            <person name="Wang Z.-W."/>
            <person name="Zhao X."/>
            <person name="Zhong W.-Y."/>
            <person name="Peng D.-H."/>
            <person name="Ahmad S."/>
            <person name="Lan S."/>
            <person name="Zhang J.-S."/>
            <person name="Tsai W.-C."/>
            <person name="Van De Peer Y."/>
            <person name="Liu Z.-J."/>
        </authorList>
    </citation>
    <scope>NUCLEOTIDE SEQUENCE</scope>
    <source>
        <strain evidence="5">SCP</strain>
        <tissue evidence="5">Leaves</tissue>
    </source>
</reference>
<feature type="compositionally biased region" description="Polar residues" evidence="3">
    <location>
        <begin position="188"/>
        <end position="197"/>
    </location>
</feature>
<evidence type="ECO:0000256" key="3">
    <source>
        <dbReference type="SAM" id="MobiDB-lite"/>
    </source>
</evidence>
<reference evidence="5" key="1">
    <citation type="journal article" date="2023" name="Nat. Commun.">
        <title>Diploid and tetraploid genomes of Acorus and the evolution of monocots.</title>
        <authorList>
            <person name="Ma L."/>
            <person name="Liu K.W."/>
            <person name="Li Z."/>
            <person name="Hsiao Y.Y."/>
            <person name="Qi Y."/>
            <person name="Fu T."/>
            <person name="Tang G.D."/>
            <person name="Zhang D."/>
            <person name="Sun W.H."/>
            <person name="Liu D.K."/>
            <person name="Li Y."/>
            <person name="Chen G.Z."/>
            <person name="Liu X.D."/>
            <person name="Liao X.Y."/>
            <person name="Jiang Y.T."/>
            <person name="Yu X."/>
            <person name="Hao Y."/>
            <person name="Huang J."/>
            <person name="Zhao X.W."/>
            <person name="Ke S."/>
            <person name="Chen Y.Y."/>
            <person name="Wu W.L."/>
            <person name="Hsu J.L."/>
            <person name="Lin Y.F."/>
            <person name="Huang M.D."/>
            <person name="Li C.Y."/>
            <person name="Huang L."/>
            <person name="Wang Z.W."/>
            <person name="Zhao X."/>
            <person name="Zhong W.Y."/>
            <person name="Peng D.H."/>
            <person name="Ahmad S."/>
            <person name="Lan S."/>
            <person name="Zhang J.S."/>
            <person name="Tsai W.C."/>
            <person name="Van de Peer Y."/>
            <person name="Liu Z.J."/>
        </authorList>
    </citation>
    <scope>NUCLEOTIDE SEQUENCE</scope>
    <source>
        <strain evidence="5">SCP</strain>
    </source>
</reference>
<dbReference type="InterPro" id="IPR005516">
    <property type="entry name" value="Remorin_C"/>
</dbReference>
<feature type="region of interest" description="Disordered" evidence="3">
    <location>
        <begin position="120"/>
        <end position="158"/>
    </location>
</feature>
<proteinExistence type="inferred from homology"/>
<feature type="coiled-coil region" evidence="2">
    <location>
        <begin position="517"/>
        <end position="566"/>
    </location>
</feature>
<dbReference type="PANTHER" id="PTHR31471:SF13">
    <property type="entry name" value="REMORIN FAMILY PROTEIN"/>
    <property type="match status" value="1"/>
</dbReference>
<feature type="region of interest" description="Disordered" evidence="3">
    <location>
        <begin position="188"/>
        <end position="209"/>
    </location>
</feature>
<evidence type="ECO:0000313" key="5">
    <source>
        <dbReference type="EMBL" id="KAK1262951.1"/>
    </source>
</evidence>
<feature type="compositionally biased region" description="Polar residues" evidence="3">
    <location>
        <begin position="401"/>
        <end position="426"/>
    </location>
</feature>
<evidence type="ECO:0000256" key="1">
    <source>
        <dbReference type="ARBA" id="ARBA00005711"/>
    </source>
</evidence>
<evidence type="ECO:0000313" key="6">
    <source>
        <dbReference type="Proteomes" id="UP001179952"/>
    </source>
</evidence>
<feature type="region of interest" description="Disordered" evidence="3">
    <location>
        <begin position="371"/>
        <end position="440"/>
    </location>
</feature>
<protein>
    <recommendedName>
        <fullName evidence="4">Remorin C-terminal domain-containing protein</fullName>
    </recommendedName>
</protein>
<feature type="compositionally biased region" description="Basic residues" evidence="3">
    <location>
        <begin position="126"/>
        <end position="142"/>
    </location>
</feature>
<evidence type="ECO:0000256" key="2">
    <source>
        <dbReference type="SAM" id="Coils"/>
    </source>
</evidence>
<dbReference type="EMBL" id="JAUJYN010000009">
    <property type="protein sequence ID" value="KAK1262951.1"/>
    <property type="molecule type" value="Genomic_DNA"/>
</dbReference>
<comment type="caution">
    <text evidence="5">The sequence shown here is derived from an EMBL/GenBank/DDBJ whole genome shotgun (WGS) entry which is preliminary data.</text>
</comment>
<feature type="region of interest" description="Disordered" evidence="3">
    <location>
        <begin position="1"/>
        <end position="41"/>
    </location>
</feature>
<organism evidence="5 6">
    <name type="scientific">Acorus gramineus</name>
    <name type="common">Dwarf sweet flag</name>
    <dbReference type="NCBI Taxonomy" id="55184"/>
    <lineage>
        <taxon>Eukaryota</taxon>
        <taxon>Viridiplantae</taxon>
        <taxon>Streptophyta</taxon>
        <taxon>Embryophyta</taxon>
        <taxon>Tracheophyta</taxon>
        <taxon>Spermatophyta</taxon>
        <taxon>Magnoliopsida</taxon>
        <taxon>Liliopsida</taxon>
        <taxon>Acoraceae</taxon>
        <taxon>Acorus</taxon>
    </lineage>
</organism>
<feature type="domain" description="Remorin C-terminal" evidence="4">
    <location>
        <begin position="483"/>
        <end position="573"/>
    </location>
</feature>
<name>A0AAV9AFN7_ACOGR</name>
<evidence type="ECO:0000259" key="4">
    <source>
        <dbReference type="Pfam" id="PF03763"/>
    </source>
</evidence>
<keyword evidence="2" id="KW-0175">Coiled coil</keyword>
<gene>
    <name evidence="5" type="ORF">QJS04_geneDACA018574</name>
</gene>
<keyword evidence="6" id="KW-1185">Reference proteome</keyword>